<evidence type="ECO:0000256" key="11">
    <source>
        <dbReference type="ARBA" id="ARBA00023204"/>
    </source>
</evidence>
<reference evidence="15" key="1">
    <citation type="journal article" date="2014" name="Int. J. Syst. Evol. Microbiol.">
        <title>Complete genome sequence of Corynebacterium casei LMG S-19264T (=DSM 44701T), isolated from a smear-ripened cheese.</title>
        <authorList>
            <consortium name="US DOE Joint Genome Institute (JGI-PGF)"/>
            <person name="Walter F."/>
            <person name="Albersmeier A."/>
            <person name="Kalinowski J."/>
            <person name="Ruckert C."/>
        </authorList>
    </citation>
    <scope>NUCLEOTIDE SEQUENCE</scope>
    <source>
        <strain evidence="15">JCM 30078</strain>
    </source>
</reference>
<dbReference type="AlphaFoldDB" id="A0A917PMM0"/>
<dbReference type="GO" id="GO:0046872">
    <property type="term" value="F:metal ion binding"/>
    <property type="evidence" value="ECO:0007669"/>
    <property type="project" value="UniProtKB-KW"/>
</dbReference>
<comment type="similarity">
    <text evidence="13">Belongs to the helicase family. DinG subfamily.</text>
</comment>
<dbReference type="Pfam" id="PF13307">
    <property type="entry name" value="Helicase_C_2"/>
    <property type="match status" value="1"/>
</dbReference>
<evidence type="ECO:0000256" key="8">
    <source>
        <dbReference type="ARBA" id="ARBA00023004"/>
    </source>
</evidence>
<dbReference type="SMART" id="SM00488">
    <property type="entry name" value="DEXDc2"/>
    <property type="match status" value="1"/>
</dbReference>
<keyword evidence="10" id="KW-0238">DNA-binding</keyword>
<dbReference type="InterPro" id="IPR006554">
    <property type="entry name" value="Helicase-like_DEXD_c2"/>
</dbReference>
<evidence type="ECO:0000256" key="5">
    <source>
        <dbReference type="ARBA" id="ARBA00022801"/>
    </source>
</evidence>
<keyword evidence="8" id="KW-0408">Iron</keyword>
<evidence type="ECO:0000256" key="4">
    <source>
        <dbReference type="ARBA" id="ARBA00022763"/>
    </source>
</evidence>
<dbReference type="PANTHER" id="PTHR11472:SF34">
    <property type="entry name" value="REGULATOR OF TELOMERE ELONGATION HELICASE 1"/>
    <property type="match status" value="1"/>
</dbReference>
<dbReference type="Gene3D" id="1.10.275.30">
    <property type="match status" value="1"/>
</dbReference>
<keyword evidence="6" id="KW-0347">Helicase</keyword>
<reference evidence="15" key="2">
    <citation type="submission" date="2020-09" db="EMBL/GenBank/DDBJ databases">
        <authorList>
            <person name="Sun Q."/>
            <person name="Ohkuma M."/>
        </authorList>
    </citation>
    <scope>NUCLEOTIDE SEQUENCE</scope>
    <source>
        <strain evidence="15">JCM 30078</strain>
    </source>
</reference>
<evidence type="ECO:0000313" key="15">
    <source>
        <dbReference type="EMBL" id="GGJ84934.1"/>
    </source>
</evidence>
<keyword evidence="9" id="KW-0411">Iron-sulfur</keyword>
<evidence type="ECO:0000256" key="7">
    <source>
        <dbReference type="ARBA" id="ARBA00022840"/>
    </source>
</evidence>
<dbReference type="Pfam" id="PF06733">
    <property type="entry name" value="DEAD_2"/>
    <property type="match status" value="1"/>
</dbReference>
<keyword evidence="16" id="KW-1185">Reference proteome</keyword>
<keyword evidence="3" id="KW-0547">Nucleotide-binding</keyword>
<dbReference type="GO" id="GO:0003678">
    <property type="term" value="F:DNA helicase activity"/>
    <property type="evidence" value="ECO:0007669"/>
    <property type="project" value="InterPro"/>
</dbReference>
<keyword evidence="2" id="KW-0479">Metal-binding</keyword>
<dbReference type="EMBL" id="BMPO01000002">
    <property type="protein sequence ID" value="GGJ84934.1"/>
    <property type="molecule type" value="Genomic_DNA"/>
</dbReference>
<dbReference type="SMART" id="SM00491">
    <property type="entry name" value="HELICc2"/>
    <property type="match status" value="1"/>
</dbReference>
<accession>A0A917PMM0</accession>
<evidence type="ECO:0000256" key="6">
    <source>
        <dbReference type="ARBA" id="ARBA00022806"/>
    </source>
</evidence>
<keyword evidence="1" id="KW-0004">4Fe-4S</keyword>
<feature type="domain" description="Helicase ATP-binding" evidence="14">
    <location>
        <begin position="173"/>
        <end position="430"/>
    </location>
</feature>
<dbReference type="InterPro" id="IPR010614">
    <property type="entry name" value="RAD3-like_helicase_DEAD"/>
</dbReference>
<keyword evidence="5" id="KW-0378">Hydrolase</keyword>
<evidence type="ECO:0000256" key="9">
    <source>
        <dbReference type="ARBA" id="ARBA00023014"/>
    </source>
</evidence>
<evidence type="ECO:0000256" key="13">
    <source>
        <dbReference type="ARBA" id="ARBA00038058"/>
    </source>
</evidence>
<evidence type="ECO:0000256" key="10">
    <source>
        <dbReference type="ARBA" id="ARBA00023125"/>
    </source>
</evidence>
<evidence type="ECO:0000259" key="14">
    <source>
        <dbReference type="PROSITE" id="PS51193"/>
    </source>
</evidence>
<dbReference type="InterPro" id="IPR011604">
    <property type="entry name" value="PDDEXK-like_dom_sf"/>
</dbReference>
<dbReference type="GO" id="GO:0003677">
    <property type="term" value="F:DNA binding"/>
    <property type="evidence" value="ECO:0007669"/>
    <property type="project" value="UniProtKB-KW"/>
</dbReference>
<dbReference type="InterPro" id="IPR006555">
    <property type="entry name" value="ATP-dep_Helicase_C"/>
</dbReference>
<dbReference type="Proteomes" id="UP000635983">
    <property type="component" value="Unassembled WGS sequence"/>
</dbReference>
<dbReference type="Gene3D" id="3.40.50.300">
    <property type="entry name" value="P-loop containing nucleotide triphosphate hydrolases"/>
    <property type="match status" value="2"/>
</dbReference>
<sequence length="767" mass="85696">MSYRIPVRELCEFGAKTGDLDLRFTPAPTALEGIAGHQVVASRRGPKYEPEVALEESLGALTVRGRADGYDPAANRLEEVKTHRGDLARMPDNQRQLHWAQLLTYGAMLCRTRALAAIDLRLVYFDIGTGQETHFDRHCTADELRTTFTGLCERFVVWAEQELLHRQQRDAGLASLSFPHTNFRAGQRELAEAVFKAASVGCCLMVEAPTGIGKTLGTVFPQLKALANKGLDRLFFLAAKTPGRRLALDALAQLRTDDAFPLRVLELTSRDKSCEHPDLACHGDACPLARGFYDRLPQARQAAVDHRWLDRRAVREIALRHQVCPYYLGQELARWSDVVVGDYNYYFDLGAMLFGLATTNAWQTLVLVDEAHNLVDRGRGMYSAALSQHALDAAVQEAPNAAIKRALGRVARQWKTLCKAQDADYHSYPEPPEKLLLALQHASRVITDYLVELPGPLPEKVQQFHFDALHFSRIAELFGEHFLFDIEKRRVARSEHATLCLRNLSPATFLGPRFAYSHSSVLFSATLSPSRYYQDLLGLPAGTPWRDVVSPFSAEQLKVRLVADVSTRFQHRAASSAPIASIIAAQYGARPGNYLAFFSSYDYLEQVAENLSRHFPDLPIWRQSRRMQEAEREAFLARFTAEGRGVGFAVLGGAFGEGVDLPGDRLIGAFIATLGLPPYNPVNEQMRERLQRMFGAGYEYAYLYPGLQKVVQAAGRVVRTLDDTGTVVLIDDRFTQRQVRELLPRWWPAAVTIASPKAVSAPVFQLT</sequence>
<evidence type="ECO:0000256" key="3">
    <source>
        <dbReference type="ARBA" id="ARBA00022741"/>
    </source>
</evidence>
<dbReference type="GO" id="GO:0005524">
    <property type="term" value="F:ATP binding"/>
    <property type="evidence" value="ECO:0007669"/>
    <property type="project" value="UniProtKB-KW"/>
</dbReference>
<name>A0A917PMM0_9PSED</name>
<dbReference type="PANTHER" id="PTHR11472">
    <property type="entry name" value="DNA REPAIR DEAD HELICASE RAD3/XP-D SUBFAMILY MEMBER"/>
    <property type="match status" value="1"/>
</dbReference>
<dbReference type="RefSeq" id="WP_188981928.1">
    <property type="nucleotide sequence ID" value="NZ_BMPO01000002.1"/>
</dbReference>
<keyword evidence="11" id="KW-0234">DNA repair</keyword>
<dbReference type="InterPro" id="IPR014013">
    <property type="entry name" value="Helic_SF1/SF2_ATP-bd_DinG/Rad3"/>
</dbReference>
<dbReference type="GO" id="GO:0006281">
    <property type="term" value="P:DNA repair"/>
    <property type="evidence" value="ECO:0007669"/>
    <property type="project" value="UniProtKB-KW"/>
</dbReference>
<keyword evidence="12" id="KW-0413">Isomerase</keyword>
<dbReference type="Gene3D" id="3.90.320.10">
    <property type="match status" value="1"/>
</dbReference>
<dbReference type="GO" id="GO:0051539">
    <property type="term" value="F:4 iron, 4 sulfur cluster binding"/>
    <property type="evidence" value="ECO:0007669"/>
    <property type="project" value="UniProtKB-KW"/>
</dbReference>
<evidence type="ECO:0000256" key="12">
    <source>
        <dbReference type="ARBA" id="ARBA00023235"/>
    </source>
</evidence>
<evidence type="ECO:0000313" key="16">
    <source>
        <dbReference type="Proteomes" id="UP000635983"/>
    </source>
</evidence>
<dbReference type="SUPFAM" id="SSF52540">
    <property type="entry name" value="P-loop containing nucleoside triphosphate hydrolases"/>
    <property type="match status" value="2"/>
</dbReference>
<proteinExistence type="inferred from homology"/>
<dbReference type="GO" id="GO:0016818">
    <property type="term" value="F:hydrolase activity, acting on acid anhydrides, in phosphorus-containing anhydrides"/>
    <property type="evidence" value="ECO:0007669"/>
    <property type="project" value="InterPro"/>
</dbReference>
<keyword evidence="7" id="KW-0067">ATP-binding</keyword>
<evidence type="ECO:0000256" key="1">
    <source>
        <dbReference type="ARBA" id="ARBA00022485"/>
    </source>
</evidence>
<dbReference type="InterPro" id="IPR045028">
    <property type="entry name" value="DinG/Rad3-like"/>
</dbReference>
<organism evidence="15 16">
    <name type="scientific">Pseudomonas matsuisoli</name>
    <dbReference type="NCBI Taxonomy" id="1515666"/>
    <lineage>
        <taxon>Bacteria</taxon>
        <taxon>Pseudomonadati</taxon>
        <taxon>Pseudomonadota</taxon>
        <taxon>Gammaproteobacteria</taxon>
        <taxon>Pseudomonadales</taxon>
        <taxon>Pseudomonadaceae</taxon>
        <taxon>Pseudomonas</taxon>
    </lineage>
</organism>
<dbReference type="PROSITE" id="PS51193">
    <property type="entry name" value="HELICASE_ATP_BIND_2"/>
    <property type="match status" value="1"/>
</dbReference>
<gene>
    <name evidence="15" type="ORF">GCM10009304_08660</name>
</gene>
<comment type="caution">
    <text evidence="15">The sequence shown here is derived from an EMBL/GenBank/DDBJ whole genome shotgun (WGS) entry which is preliminary data.</text>
</comment>
<protein>
    <recommendedName>
        <fullName evidence="14">Helicase ATP-binding domain-containing protein</fullName>
    </recommendedName>
</protein>
<keyword evidence="4" id="KW-0227">DNA damage</keyword>
<dbReference type="InterPro" id="IPR027417">
    <property type="entry name" value="P-loop_NTPase"/>
</dbReference>
<evidence type="ECO:0000256" key="2">
    <source>
        <dbReference type="ARBA" id="ARBA00022723"/>
    </source>
</evidence>